<evidence type="ECO:0000256" key="9">
    <source>
        <dbReference type="RuleBase" id="RU003814"/>
    </source>
</evidence>
<evidence type="ECO:0000256" key="3">
    <source>
        <dbReference type="ARBA" id="ARBA00022490"/>
    </source>
</evidence>
<reference evidence="10 11" key="1">
    <citation type="journal article" date="2010" name="Nature">
        <title>The Ectocarpus genome and the independent evolution of multicellularity in brown algae.</title>
        <authorList>
            <person name="Cock J.M."/>
            <person name="Sterck L."/>
            <person name="Rouze P."/>
            <person name="Scornet D."/>
            <person name="Allen A.E."/>
            <person name="Amoutzias G."/>
            <person name="Anthouard V."/>
            <person name="Artiguenave F."/>
            <person name="Aury J.M."/>
            <person name="Badger J.H."/>
            <person name="Beszteri B."/>
            <person name="Billiau K."/>
            <person name="Bonnet E."/>
            <person name="Bothwell J.H."/>
            <person name="Bowler C."/>
            <person name="Boyen C."/>
            <person name="Brownlee C."/>
            <person name="Carrano C.J."/>
            <person name="Charrier B."/>
            <person name="Cho G.Y."/>
            <person name="Coelho S.M."/>
            <person name="Collen J."/>
            <person name="Corre E."/>
            <person name="Da Silva C."/>
            <person name="Delage L."/>
            <person name="Delaroque N."/>
            <person name="Dittami S.M."/>
            <person name="Doulbeau S."/>
            <person name="Elias M."/>
            <person name="Farnham G."/>
            <person name="Gachon C.M."/>
            <person name="Gschloessl B."/>
            <person name="Heesch S."/>
            <person name="Jabbari K."/>
            <person name="Jubin C."/>
            <person name="Kawai H."/>
            <person name="Kimura K."/>
            <person name="Kloareg B."/>
            <person name="Kupper F.C."/>
            <person name="Lang D."/>
            <person name="Le Bail A."/>
            <person name="Leblanc C."/>
            <person name="Lerouge P."/>
            <person name="Lohr M."/>
            <person name="Lopez P.J."/>
            <person name="Martens C."/>
            <person name="Maumus F."/>
            <person name="Michel G."/>
            <person name="Miranda-Saavedra D."/>
            <person name="Morales J."/>
            <person name="Moreau H."/>
            <person name="Motomura T."/>
            <person name="Nagasato C."/>
            <person name="Napoli C.A."/>
            <person name="Nelson D.R."/>
            <person name="Nyvall-Collen P."/>
            <person name="Peters A.F."/>
            <person name="Pommier C."/>
            <person name="Potin P."/>
            <person name="Poulain J."/>
            <person name="Quesneville H."/>
            <person name="Read B."/>
            <person name="Rensing S.A."/>
            <person name="Ritter A."/>
            <person name="Rousvoal S."/>
            <person name="Samanta M."/>
            <person name="Samson G."/>
            <person name="Schroeder D.C."/>
            <person name="Segurens B."/>
            <person name="Strittmatter M."/>
            <person name="Tonon T."/>
            <person name="Tregear J.W."/>
            <person name="Valentin K."/>
            <person name="von Dassow P."/>
            <person name="Yamagishi T."/>
            <person name="Van de Peer Y."/>
            <person name="Wincker P."/>
        </authorList>
    </citation>
    <scope>NUCLEOTIDE SEQUENCE [LARGE SCALE GENOMIC DNA]</scope>
    <source>
        <strain evidence="11">Ec32 / CCAP1310/4</strain>
    </source>
</reference>
<dbReference type="PANTHER" id="PTHR10233">
    <property type="entry name" value="TRANSLATION INITIATION FACTOR EIF-2B"/>
    <property type="match status" value="1"/>
</dbReference>
<dbReference type="STRING" id="2880.D7FKQ7"/>
<sequence length="346" mass="38280">MFSHLEQNRGVLPLTSKGDIHPAILALGRKYSSGEVTGATARAVAMLMAFKQVVMDYSTPPDKMLSWDLDKRLRPMMQYLIDCRPHSVSMGNAHKALRNIIAKSPPSLPEEEAKASIVDKIKEFINTRITLAANEIAKNAITKIRDGDVILTYGRSSLVESVLVAAQQAKRGSFRVIIVDSRPGVEGRQLSETLSAEGIPCTYVLLTAISYIMREVTKVFIGASAMMSNGAVLSRVGTAVVAMMARSHNLPIMFCCETYKFCERVQLDSIVYNELGQPDDLISDASGGDVDEFKALPSLKLLNLRYDLTPIKYVTLVITEFGFLPPTSVPVLIREMTRREDKDEKY</sequence>
<protein>
    <recommendedName>
        <fullName evidence="6">Translation initiation factor eIF2B subunit delta</fullName>
    </recommendedName>
    <alternativeName>
        <fullName evidence="7">eIF2B GDP-GTP exchange factor subunit delta</fullName>
    </alternativeName>
</protein>
<dbReference type="InterPro" id="IPR042529">
    <property type="entry name" value="IF_2B-like_C"/>
</dbReference>
<dbReference type="Gene3D" id="3.40.50.10470">
    <property type="entry name" value="Translation initiation factor eif-2b, domain 2"/>
    <property type="match status" value="1"/>
</dbReference>
<evidence type="ECO:0000313" key="11">
    <source>
        <dbReference type="Proteomes" id="UP000002630"/>
    </source>
</evidence>
<accession>D7FKQ7</accession>
<dbReference type="AlphaFoldDB" id="D7FKQ7"/>
<dbReference type="InterPro" id="IPR037171">
    <property type="entry name" value="NagB/RpiA_transferase-like"/>
</dbReference>
<comment type="similarity">
    <text evidence="2 9">Belongs to the eIF-2B alpha/beta/delta subunits family.</text>
</comment>
<dbReference type="GO" id="GO:0005829">
    <property type="term" value="C:cytosol"/>
    <property type="evidence" value="ECO:0007669"/>
    <property type="project" value="UniProtKB-SubCell"/>
</dbReference>
<keyword evidence="11" id="KW-1185">Reference proteome</keyword>
<dbReference type="EMBL" id="FN648046">
    <property type="protein sequence ID" value="CBJ29456.1"/>
    <property type="molecule type" value="Genomic_DNA"/>
</dbReference>
<evidence type="ECO:0000256" key="2">
    <source>
        <dbReference type="ARBA" id="ARBA00007251"/>
    </source>
</evidence>
<evidence type="ECO:0000256" key="6">
    <source>
        <dbReference type="ARBA" id="ARBA00044147"/>
    </source>
</evidence>
<dbReference type="eggNOG" id="KOG1467">
    <property type="taxonomic scope" value="Eukaryota"/>
</dbReference>
<evidence type="ECO:0000256" key="7">
    <source>
        <dbReference type="ARBA" id="ARBA00044356"/>
    </source>
</evidence>
<evidence type="ECO:0000256" key="5">
    <source>
        <dbReference type="ARBA" id="ARBA00022917"/>
    </source>
</evidence>
<keyword evidence="5" id="KW-0648">Protein biosynthesis</keyword>
<keyword evidence="4 10" id="KW-0396">Initiation factor</keyword>
<dbReference type="PANTHER" id="PTHR10233:SF14">
    <property type="entry name" value="TRANSLATION INITIATION FACTOR EIF-2B SUBUNIT DELTA"/>
    <property type="match status" value="1"/>
</dbReference>
<evidence type="ECO:0000256" key="1">
    <source>
        <dbReference type="ARBA" id="ARBA00004514"/>
    </source>
</evidence>
<comment type="subunit">
    <text evidence="8">Component of the translation initiation factor 2B (eIF2B) complex which is a heterodecamer of two sets of five different subunits: alpha, beta, gamma, delta and epsilon. Subunits alpha, beta and delta comprise a regulatory subcomplex and subunits epsilon and gamma comprise a catalytic subcomplex. Within the complex, the hexameric regulatory complex resides at the center, with the two heterodimeric catalytic subcomplexes bound on opposite sides.</text>
</comment>
<keyword evidence="3" id="KW-0963">Cytoplasm</keyword>
<dbReference type="OMA" id="YAEGIIC"/>
<dbReference type="EMBL" id="FN649736">
    <property type="protein sequence ID" value="CBJ29456.1"/>
    <property type="molecule type" value="Genomic_DNA"/>
</dbReference>
<name>D7FKQ7_ECTSI</name>
<dbReference type="InParanoid" id="D7FKQ7"/>
<dbReference type="InterPro" id="IPR000649">
    <property type="entry name" value="IF-2B-related"/>
</dbReference>
<dbReference type="OrthoDB" id="10254737at2759"/>
<dbReference type="Pfam" id="PF01008">
    <property type="entry name" value="IF-2B"/>
    <property type="match status" value="1"/>
</dbReference>
<comment type="subcellular location">
    <subcellularLocation>
        <location evidence="1">Cytoplasm</location>
        <location evidence="1">Cytosol</location>
    </subcellularLocation>
</comment>
<organism evidence="10 11">
    <name type="scientific">Ectocarpus siliculosus</name>
    <name type="common">Brown alga</name>
    <name type="synonym">Conferva siliculosa</name>
    <dbReference type="NCBI Taxonomy" id="2880"/>
    <lineage>
        <taxon>Eukaryota</taxon>
        <taxon>Sar</taxon>
        <taxon>Stramenopiles</taxon>
        <taxon>Ochrophyta</taxon>
        <taxon>PX clade</taxon>
        <taxon>Phaeophyceae</taxon>
        <taxon>Ectocarpales</taxon>
        <taxon>Ectocarpaceae</taxon>
        <taxon>Ectocarpus</taxon>
    </lineage>
</organism>
<dbReference type="GO" id="GO:0003743">
    <property type="term" value="F:translation initiation factor activity"/>
    <property type="evidence" value="ECO:0007669"/>
    <property type="project" value="UniProtKB-KW"/>
</dbReference>
<evidence type="ECO:0000256" key="4">
    <source>
        <dbReference type="ARBA" id="ARBA00022540"/>
    </source>
</evidence>
<dbReference type="Proteomes" id="UP000002630">
    <property type="component" value="Linkage Group LG11"/>
</dbReference>
<proteinExistence type="inferred from homology"/>
<dbReference type="SUPFAM" id="SSF100950">
    <property type="entry name" value="NagB/RpiA/CoA transferase-like"/>
    <property type="match status" value="1"/>
</dbReference>
<gene>
    <name evidence="10" type="primary">EIF2Bdelta</name>
    <name evidence="10" type="ORF">Esi_0147_0035</name>
</gene>
<evidence type="ECO:0000256" key="8">
    <source>
        <dbReference type="ARBA" id="ARBA00046432"/>
    </source>
</evidence>
<evidence type="ECO:0000313" key="10">
    <source>
        <dbReference type="EMBL" id="CBJ29456.1"/>
    </source>
</evidence>